<dbReference type="STRING" id="2060905.A0A2B7XB99"/>
<reference evidence="3 4" key="1">
    <citation type="submission" date="2017-10" db="EMBL/GenBank/DDBJ databases">
        <title>Comparative genomics in systemic dimorphic fungi from Ajellomycetaceae.</title>
        <authorList>
            <person name="Munoz J.F."/>
            <person name="Mcewen J.G."/>
            <person name="Clay O.K."/>
            <person name="Cuomo C.A."/>
        </authorList>
    </citation>
    <scope>NUCLEOTIDE SEQUENCE [LARGE SCALE GENOMIC DNA]</scope>
    <source>
        <strain evidence="3 4">UAMH130</strain>
    </source>
</reference>
<evidence type="ECO:0000259" key="2">
    <source>
        <dbReference type="Pfam" id="PF22980"/>
    </source>
</evidence>
<dbReference type="Proteomes" id="UP000224080">
    <property type="component" value="Unassembled WGS sequence"/>
</dbReference>
<proteinExistence type="predicted"/>
<accession>A0A2B7XB99</accession>
<feature type="region of interest" description="Disordered" evidence="1">
    <location>
        <begin position="196"/>
        <end position="221"/>
    </location>
</feature>
<dbReference type="Pfam" id="PF22980">
    <property type="entry name" value="Myb_DNA-bind_8"/>
    <property type="match status" value="1"/>
</dbReference>
<keyword evidence="4" id="KW-1185">Reference proteome</keyword>
<dbReference type="InterPro" id="IPR054505">
    <property type="entry name" value="Myb_DNA-bind_8"/>
</dbReference>
<dbReference type="EMBL" id="PDNC01000025">
    <property type="protein sequence ID" value="PGH06053.1"/>
    <property type="molecule type" value="Genomic_DNA"/>
</dbReference>
<feature type="region of interest" description="Disordered" evidence="1">
    <location>
        <begin position="122"/>
        <end position="148"/>
    </location>
</feature>
<organism evidence="3 4">
    <name type="scientific">Blastomyces parvus</name>
    <dbReference type="NCBI Taxonomy" id="2060905"/>
    <lineage>
        <taxon>Eukaryota</taxon>
        <taxon>Fungi</taxon>
        <taxon>Dikarya</taxon>
        <taxon>Ascomycota</taxon>
        <taxon>Pezizomycotina</taxon>
        <taxon>Eurotiomycetes</taxon>
        <taxon>Eurotiomycetidae</taxon>
        <taxon>Onygenales</taxon>
        <taxon>Ajellomycetaceae</taxon>
        <taxon>Blastomyces</taxon>
    </lineage>
</organism>
<evidence type="ECO:0000313" key="3">
    <source>
        <dbReference type="EMBL" id="PGH06053.1"/>
    </source>
</evidence>
<feature type="compositionally biased region" description="Basic and acidic residues" evidence="1">
    <location>
        <begin position="207"/>
        <end position="221"/>
    </location>
</feature>
<feature type="domain" description="Myb-like DNA-binding" evidence="2">
    <location>
        <begin position="6"/>
        <end position="54"/>
    </location>
</feature>
<gene>
    <name evidence="3" type="ORF">GX51_02644</name>
</gene>
<feature type="region of interest" description="Disordered" evidence="1">
    <location>
        <begin position="53"/>
        <end position="109"/>
    </location>
</feature>
<evidence type="ECO:0000313" key="4">
    <source>
        <dbReference type="Proteomes" id="UP000224080"/>
    </source>
</evidence>
<sequence>MPAATSDEQLNFLLKCVKYSSNGKVDFDQVARECNIVSKGAAAKRYERLLKANGINPNGGSTTGTDAPSPQEPNINSTTPKEATPKTPTKGNGTIGTKTPSTRKRKTIGKVNGTPKKIKSEKLVSSADDTDGSIDSNVHVKTESGGGNIFEAGREAMLRSGNDPFLSEGSGVLEGSLGREDRELYNQFCAINTAYRQPVSGGSGENGSHEDGSTDYDVKGAEKEVLGMLGGADQA</sequence>
<evidence type="ECO:0000256" key="1">
    <source>
        <dbReference type="SAM" id="MobiDB-lite"/>
    </source>
</evidence>
<dbReference type="OrthoDB" id="5353914at2759"/>
<feature type="compositionally biased region" description="Low complexity" evidence="1">
    <location>
        <begin position="78"/>
        <end position="90"/>
    </location>
</feature>
<protein>
    <recommendedName>
        <fullName evidence="2">Myb-like DNA-binding domain-containing protein</fullName>
    </recommendedName>
</protein>
<feature type="compositionally biased region" description="Polar residues" evidence="1">
    <location>
        <begin position="55"/>
        <end position="77"/>
    </location>
</feature>
<feature type="compositionally biased region" description="Polar residues" evidence="1">
    <location>
        <begin position="91"/>
        <end position="100"/>
    </location>
</feature>
<name>A0A2B7XB99_9EURO</name>
<dbReference type="AlphaFoldDB" id="A0A2B7XB99"/>
<comment type="caution">
    <text evidence="3">The sequence shown here is derived from an EMBL/GenBank/DDBJ whole genome shotgun (WGS) entry which is preliminary data.</text>
</comment>